<dbReference type="InterPro" id="IPR000383">
    <property type="entry name" value="Xaa-Pro-like_dom"/>
</dbReference>
<dbReference type="SMART" id="SM00939">
    <property type="entry name" value="PepX_C"/>
    <property type="match status" value="1"/>
</dbReference>
<dbReference type="Gene3D" id="2.60.120.260">
    <property type="entry name" value="Galactose-binding domain-like"/>
    <property type="match status" value="1"/>
</dbReference>
<sequence>MKINQFGRITVSIKTAKKELRAIGYPASKNVGDSTALYFDFLRRSLVTVKDEAGFLAKIGNLLANPTTDLADFYQVKQPISRETFYTVALQLLEFEAGVDFDPTKLEEGLSAINLPTVDGDFSEVDTIIEAWYTLLNTHTKNGLCLIDQLANQGFFLDKEVSKPFFFNGKAQAVFDTSKLIREVVYVEAPLDTDQDGKRDLLKLEILRPAETEQGIKVPTLFTASPYSQGVNGPAGEELTYDVNVPLERKEPNEMTYEDIRYQPVEPILPPERPVEGKATHATESFTKENNHTLNDYFLARGFAVVYGAGIGTIDSDGIQTCGSVEQTTAMVAYIEWLAGNRRAFTNRTDNVRIKAWWSNKKVAMTGKSYLGTLATACATRQVEGLETIISEAAISNWYQYYRDNGLVIAPGGFPGEDADVLAIETFSKMKNAGDYLHSKEFFMNYLKEMAELQDRKTGNYNTFWDERNYLPFIKDIQCDVVMVHGLNDWNVKPRQVADLWDALKEVPVAKKLILHQGQHIYINNVPSIDFQDMMNLWLSHKLYGIENGAKEILPDIVYQKNTEAETWETLTDWQGEEKKTYFFGEDRLAEMAQEGTVTFSDQLPNEQFTSYTKNIERWEKEVKEAGPMDGHRYLAKTAVLSDELFINGRPTVKIRVASSQDVGMLSVELIDFGPAKRLKPVPDVLVLKGLQLGYNWREDNLVELKLAGESDHKLITRGHMNLQNRHYPWKNDDLKAGEFVEIELELHPTIYHLPAGRQIGVAVFGTDFEKTVRGNQDIQYTIDLAASQLTVPLTQEACR</sequence>
<dbReference type="InterPro" id="IPR029058">
    <property type="entry name" value="AB_hydrolase_fold"/>
</dbReference>
<dbReference type="Proteomes" id="UP000290567">
    <property type="component" value="Unassembled WGS sequence"/>
</dbReference>
<evidence type="ECO:0000259" key="10">
    <source>
        <dbReference type="SMART" id="SM00939"/>
    </source>
</evidence>
<evidence type="ECO:0000259" key="11">
    <source>
        <dbReference type="SMART" id="SM00940"/>
    </source>
</evidence>
<dbReference type="GO" id="GO:0006508">
    <property type="term" value="P:proteolysis"/>
    <property type="evidence" value="ECO:0007669"/>
    <property type="project" value="UniProtKB-KW"/>
</dbReference>
<dbReference type="InterPro" id="IPR008979">
    <property type="entry name" value="Galactose-bd-like_sf"/>
</dbReference>
<name>A0A4P5PBJ5_9ENTE</name>
<dbReference type="GO" id="GO:0008236">
    <property type="term" value="F:serine-type peptidase activity"/>
    <property type="evidence" value="ECO:0007669"/>
    <property type="project" value="UniProtKB-KW"/>
</dbReference>
<dbReference type="SMART" id="SM00940">
    <property type="entry name" value="PepX_N"/>
    <property type="match status" value="1"/>
</dbReference>
<dbReference type="GO" id="GO:0008239">
    <property type="term" value="F:dipeptidyl-peptidase activity"/>
    <property type="evidence" value="ECO:0007669"/>
    <property type="project" value="UniProtKB-UniRule"/>
</dbReference>
<feature type="domain" description="X-Prolyl dipeptidyl aminopeptidase PepX N-terminal" evidence="11">
    <location>
        <begin position="1"/>
        <end position="155"/>
    </location>
</feature>
<evidence type="ECO:0000256" key="5">
    <source>
        <dbReference type="ARBA" id="ARBA00022438"/>
    </source>
</evidence>
<comment type="similarity">
    <text evidence="3 9">Belongs to the peptidase S15 family.</text>
</comment>
<dbReference type="GO" id="GO:0004177">
    <property type="term" value="F:aminopeptidase activity"/>
    <property type="evidence" value="ECO:0007669"/>
    <property type="project" value="UniProtKB-KW"/>
</dbReference>
<keyword evidence="13" id="KW-1185">Reference proteome</keyword>
<dbReference type="AlphaFoldDB" id="A0A4P5PBJ5"/>
<comment type="caution">
    <text evidence="12">The sequence shown here is derived from an EMBL/GenBank/DDBJ whole genome shotgun (WGS) entry which is preliminary data.</text>
</comment>
<comment type="function">
    <text evidence="2 9">Removes N-terminal dipeptides sequentially from polypeptides having unsubstituted N-termini provided that the penultimate residue is proline.</text>
</comment>
<proteinExistence type="inferred from homology"/>
<dbReference type="SUPFAM" id="SSF53474">
    <property type="entry name" value="alpha/beta-Hydrolases"/>
    <property type="match status" value="1"/>
</dbReference>
<evidence type="ECO:0000313" key="13">
    <source>
        <dbReference type="Proteomes" id="UP000290567"/>
    </source>
</evidence>
<keyword evidence="8 9" id="KW-0720">Serine protease</keyword>
<dbReference type="Gene3D" id="1.10.246.70">
    <property type="match status" value="1"/>
</dbReference>
<dbReference type="InterPro" id="IPR008252">
    <property type="entry name" value="Pept_S15_Xpro"/>
</dbReference>
<evidence type="ECO:0000256" key="2">
    <source>
        <dbReference type="ARBA" id="ARBA00003997"/>
    </source>
</evidence>
<evidence type="ECO:0000256" key="9">
    <source>
        <dbReference type="HAMAP-Rule" id="MF_00698"/>
    </source>
</evidence>
<comment type="subunit">
    <text evidence="4 9">Homodimer.</text>
</comment>
<dbReference type="InterPro" id="IPR036313">
    <property type="entry name" value="PepX_N_dom_sf"/>
</dbReference>
<evidence type="ECO:0000256" key="4">
    <source>
        <dbReference type="ARBA" id="ARBA00011738"/>
    </source>
</evidence>
<dbReference type="Pfam" id="PF08530">
    <property type="entry name" value="PepX_C"/>
    <property type="match status" value="1"/>
</dbReference>
<evidence type="ECO:0000256" key="3">
    <source>
        <dbReference type="ARBA" id="ARBA00010819"/>
    </source>
</evidence>
<evidence type="ECO:0000313" key="12">
    <source>
        <dbReference type="EMBL" id="GCF95565.1"/>
    </source>
</evidence>
<dbReference type="EMBL" id="BJCC01000034">
    <property type="protein sequence ID" value="GCF95565.1"/>
    <property type="molecule type" value="Genomic_DNA"/>
</dbReference>
<dbReference type="EC" id="3.4.14.11" evidence="9"/>
<keyword evidence="5 9" id="KW-0031">Aminopeptidase</keyword>
<feature type="active site" description="Charge relay system" evidence="9">
    <location>
        <position position="520"/>
    </location>
</feature>
<organism evidence="12 13">
    <name type="scientific">Enterococcus florum</name>
    <dbReference type="NCBI Taxonomy" id="2480627"/>
    <lineage>
        <taxon>Bacteria</taxon>
        <taxon>Bacillati</taxon>
        <taxon>Bacillota</taxon>
        <taxon>Bacilli</taxon>
        <taxon>Lactobacillales</taxon>
        <taxon>Enterococcaceae</taxon>
        <taxon>Enterococcus</taxon>
    </lineage>
</organism>
<feature type="domain" description="Xaa-Pro dipeptidyl-peptidase C-terminal" evidence="10">
    <location>
        <begin position="536"/>
        <end position="791"/>
    </location>
</feature>
<dbReference type="NCBIfam" id="NF003781">
    <property type="entry name" value="PRK05371.1-2"/>
    <property type="match status" value="1"/>
</dbReference>
<dbReference type="PRINTS" id="PR00923">
    <property type="entry name" value="LACTOPTASE"/>
</dbReference>
<dbReference type="InterPro" id="IPR013736">
    <property type="entry name" value="Xaa-Pro_dipept_C"/>
</dbReference>
<dbReference type="GO" id="GO:0005737">
    <property type="term" value="C:cytoplasm"/>
    <property type="evidence" value="ECO:0007669"/>
    <property type="project" value="UniProtKB-SubCell"/>
</dbReference>
<evidence type="ECO:0000256" key="6">
    <source>
        <dbReference type="ARBA" id="ARBA00022670"/>
    </source>
</evidence>
<dbReference type="InterPro" id="IPR015251">
    <property type="entry name" value="PepX_N_dom"/>
</dbReference>
<protein>
    <recommendedName>
        <fullName evidence="9">Xaa-Pro dipeptidyl-peptidase</fullName>
        <ecNumber evidence="9">3.4.14.11</ecNumber>
    </recommendedName>
    <alternativeName>
        <fullName evidence="9">X-Pro dipeptidyl-peptidase</fullName>
    </alternativeName>
    <alternativeName>
        <fullName evidence="9">X-prolyl-dipeptidyl aminopeptidase</fullName>
        <shortName evidence="9">X-PDAP</shortName>
    </alternativeName>
</protein>
<evidence type="ECO:0000256" key="7">
    <source>
        <dbReference type="ARBA" id="ARBA00022801"/>
    </source>
</evidence>
<keyword evidence="6 9" id="KW-0645">Protease</keyword>
<dbReference type="Gene3D" id="3.40.50.1820">
    <property type="entry name" value="alpha/beta hydrolase"/>
    <property type="match status" value="1"/>
</dbReference>
<dbReference type="Pfam" id="PF02129">
    <property type="entry name" value="Peptidase_S15"/>
    <property type="match status" value="1"/>
</dbReference>
<comment type="subcellular location">
    <subcellularLocation>
        <location evidence="9">Cytoplasm</location>
    </subcellularLocation>
</comment>
<dbReference type="SUPFAM" id="SSF49785">
    <property type="entry name" value="Galactose-binding domain-like"/>
    <property type="match status" value="1"/>
</dbReference>
<dbReference type="Pfam" id="PF09168">
    <property type="entry name" value="PepX_N"/>
    <property type="match status" value="1"/>
</dbReference>
<dbReference type="OrthoDB" id="319764at2"/>
<reference evidence="13" key="1">
    <citation type="submission" date="2019-02" db="EMBL/GenBank/DDBJ databases">
        <title>Draft genome sequence of Enterococcus sp. Gos25-1.</title>
        <authorList>
            <person name="Tanaka N."/>
            <person name="Shiwa Y."/>
            <person name="Fujita N."/>
        </authorList>
    </citation>
    <scope>NUCLEOTIDE SEQUENCE [LARGE SCALE GENOMIC DNA]</scope>
    <source>
        <strain evidence="13">Gos25-1</strain>
    </source>
</reference>
<comment type="catalytic activity">
    <reaction evidence="1 9">
        <text>Hydrolyzes Xaa-Pro-|- bonds to release unblocked, N-terminal dipeptides from substrates including Ala-Pro-|-p-nitroanilide and (sequentially) Tyr-Pro-|-Phe-Pro-|-Gly-Pro-|-Ile.</text>
        <dbReference type="EC" id="3.4.14.11"/>
    </reaction>
</comment>
<keyword evidence="7 9" id="KW-0378">Hydrolase</keyword>
<evidence type="ECO:0000256" key="8">
    <source>
        <dbReference type="ARBA" id="ARBA00022825"/>
    </source>
</evidence>
<gene>
    <name evidence="9 12" type="primary">pepX</name>
    <name evidence="12" type="ORF">NRIC_34560</name>
</gene>
<evidence type="ECO:0000256" key="1">
    <source>
        <dbReference type="ARBA" id="ARBA00000123"/>
    </source>
</evidence>
<accession>A0A4P5PBJ5</accession>
<dbReference type="SUPFAM" id="SSF81761">
    <property type="entry name" value="X-Prolyl dipeptidyl aminopeptidase PepX, N-terminal domain"/>
    <property type="match status" value="1"/>
</dbReference>
<keyword evidence="9" id="KW-0963">Cytoplasm</keyword>
<dbReference type="HAMAP" id="MF_00698">
    <property type="entry name" value="Aminopeptidase_S15"/>
    <property type="match status" value="1"/>
</dbReference>
<dbReference type="RefSeq" id="WP_146623944.1">
    <property type="nucleotide sequence ID" value="NZ_BJCC01000034.1"/>
</dbReference>
<feature type="active site" description="Charge relay system" evidence="9">
    <location>
        <position position="489"/>
    </location>
</feature>
<feature type="active site" description="Charge relay system" evidence="9">
    <location>
        <position position="369"/>
    </location>
</feature>